<name>A0ABY5PKF6_9ACTN</name>
<sequence>MRAAREQPRVVALRALLIACLVGAGFVAGAMASSGSGQVTRVDQPQVVDLSLVAARADLSAAETDLQQTSSALQNARARVRTLERANRRTTRALRDARRAARRARRNR</sequence>
<protein>
    <submittedName>
        <fullName evidence="2">Uncharacterized protein</fullName>
    </submittedName>
</protein>
<evidence type="ECO:0000313" key="3">
    <source>
        <dbReference type="Proteomes" id="UP001058860"/>
    </source>
</evidence>
<dbReference type="RefSeq" id="WP_353865577.1">
    <property type="nucleotide sequence ID" value="NZ_CP088295.1"/>
</dbReference>
<gene>
    <name evidence="2" type="ORF">LRS13_06170</name>
</gene>
<organism evidence="2 3">
    <name type="scientific">Svornostia abyssi</name>
    <dbReference type="NCBI Taxonomy" id="2898438"/>
    <lineage>
        <taxon>Bacteria</taxon>
        <taxon>Bacillati</taxon>
        <taxon>Actinomycetota</taxon>
        <taxon>Thermoleophilia</taxon>
        <taxon>Solirubrobacterales</taxon>
        <taxon>Baekduiaceae</taxon>
        <taxon>Svornostia</taxon>
    </lineage>
</organism>
<dbReference type="Proteomes" id="UP001058860">
    <property type="component" value="Chromosome"/>
</dbReference>
<reference evidence="3" key="1">
    <citation type="submission" date="2021-11" db="EMBL/GenBank/DDBJ databases">
        <title>Cultivation dependent microbiological survey of springs from the worlds oldest radium mine currently devoted to the extraction of radon-saturated water.</title>
        <authorList>
            <person name="Kapinusova G."/>
            <person name="Smrhova T."/>
            <person name="Strejcek M."/>
            <person name="Suman J."/>
            <person name="Jani K."/>
            <person name="Pajer P."/>
            <person name="Uhlik O."/>
        </authorList>
    </citation>
    <scope>NUCLEOTIDE SEQUENCE [LARGE SCALE GENOMIC DNA]</scope>
    <source>
        <strain evidence="3">J379</strain>
    </source>
</reference>
<keyword evidence="3" id="KW-1185">Reference proteome</keyword>
<feature type="compositionally biased region" description="Basic and acidic residues" evidence="1">
    <location>
        <begin position="81"/>
        <end position="99"/>
    </location>
</feature>
<accession>A0ABY5PKF6</accession>
<evidence type="ECO:0000313" key="2">
    <source>
        <dbReference type="EMBL" id="UUY05111.1"/>
    </source>
</evidence>
<evidence type="ECO:0000256" key="1">
    <source>
        <dbReference type="SAM" id="MobiDB-lite"/>
    </source>
</evidence>
<dbReference type="EMBL" id="CP088295">
    <property type="protein sequence ID" value="UUY05111.1"/>
    <property type="molecule type" value="Genomic_DNA"/>
</dbReference>
<feature type="region of interest" description="Disordered" evidence="1">
    <location>
        <begin position="77"/>
        <end position="108"/>
    </location>
</feature>
<proteinExistence type="predicted"/>